<protein>
    <submittedName>
        <fullName evidence="2">Uncharacterized protein</fullName>
    </submittedName>
</protein>
<proteinExistence type="predicted"/>
<dbReference type="EMBL" id="JAFIQS010000003">
    <property type="protein sequence ID" value="KAG5171973.1"/>
    <property type="molecule type" value="Genomic_DNA"/>
</dbReference>
<name>A0A8H7Y6D4_PSICU</name>
<dbReference type="AlphaFoldDB" id="A0A8H7Y6D4"/>
<evidence type="ECO:0000256" key="1">
    <source>
        <dbReference type="SAM" id="MobiDB-lite"/>
    </source>
</evidence>
<feature type="region of interest" description="Disordered" evidence="1">
    <location>
        <begin position="1"/>
        <end position="22"/>
    </location>
</feature>
<evidence type="ECO:0000313" key="2">
    <source>
        <dbReference type="EMBL" id="KAG5171973.1"/>
    </source>
</evidence>
<feature type="compositionally biased region" description="Acidic residues" evidence="1">
    <location>
        <begin position="952"/>
        <end position="969"/>
    </location>
</feature>
<gene>
    <name evidence="2" type="ORF">JR316_004062</name>
</gene>
<feature type="compositionally biased region" description="Basic and acidic residues" evidence="1">
    <location>
        <begin position="1042"/>
        <end position="1051"/>
    </location>
</feature>
<accession>A0A8H7Y6D4</accession>
<comment type="caution">
    <text evidence="2">The sequence shown here is derived from an EMBL/GenBank/DDBJ whole genome shotgun (WGS) entry which is preliminary data.</text>
</comment>
<organism evidence="2">
    <name type="scientific">Psilocybe cubensis</name>
    <name type="common">Psychedelic mushroom</name>
    <name type="synonym">Stropharia cubensis</name>
    <dbReference type="NCBI Taxonomy" id="181762"/>
    <lineage>
        <taxon>Eukaryota</taxon>
        <taxon>Fungi</taxon>
        <taxon>Dikarya</taxon>
        <taxon>Basidiomycota</taxon>
        <taxon>Agaricomycotina</taxon>
        <taxon>Agaricomycetes</taxon>
        <taxon>Agaricomycetidae</taxon>
        <taxon>Agaricales</taxon>
        <taxon>Agaricineae</taxon>
        <taxon>Strophariaceae</taxon>
        <taxon>Psilocybe</taxon>
    </lineage>
</organism>
<feature type="compositionally biased region" description="Acidic residues" evidence="1">
    <location>
        <begin position="978"/>
        <end position="1015"/>
    </location>
</feature>
<reference evidence="2" key="1">
    <citation type="submission" date="2021-02" db="EMBL/GenBank/DDBJ databases">
        <title>Psilocybe cubensis genome.</title>
        <authorList>
            <person name="Mckernan K.J."/>
            <person name="Crawford S."/>
            <person name="Trippe A."/>
            <person name="Kane L.T."/>
            <person name="Mclaughlin S."/>
        </authorList>
    </citation>
    <scope>NUCLEOTIDE SEQUENCE [LARGE SCALE GENOMIC DNA]</scope>
    <source>
        <strain evidence="2">MGC-MH-2018</strain>
    </source>
</reference>
<feature type="region of interest" description="Disordered" evidence="1">
    <location>
        <begin position="936"/>
        <end position="1067"/>
    </location>
</feature>
<feature type="compositionally biased region" description="Acidic residues" evidence="1">
    <location>
        <begin position="1054"/>
        <end position="1067"/>
    </location>
</feature>
<sequence length="1067" mass="121891">MELEDRNTGSNQSSVGSDLHPRSPLHLNDHGFGRCYGITTFGAGPETYSRSLFTLGNGMPIWDPIGAVNRPQSLLESGAEIGDVGYIGRRGEFLTCFNIFKANEYPKQYGYSPNTSPMHPPLDPSEVVVNPAHFPSDTALCSEGTTVSVVSTSPLILDFTVTARESGILVLPEGASREDLASTTRIKEYVRQNALQWYQYLNAESTATPFPNGSLYVITGHDKARRWAVCTSGPRRHRLKEHPAEIQYNDHRWTFHKHRFANNYSNSAVHNGRCAMFLRGIRFAVCAQDWTRHVLFDKPPAAISFYYILTVRNTGFWAKLVGLIERSSWSRESFAVTDVQEHLFHPLELFLRILLRESPASRVALVEDSMLLGLLKSDISLPSLFELAVSVLRTHEISTQNEMATFVPRPHSAEESSPNERMALSRPLQSVIERFQAWYRQRTLMRRVSKVFPGPSVPRSAAMAWAPRQVPQFSEDIWFEIAKQCDRQTLLVLCSPHVNRYVRKGALPQLFYKVELAVHRLFPQQDHILNFRGYAYKSLIIARINKARRRLIDFSKSHLAPLVRVWHFDGYVNDGETMNATLVAQRVYDRVALRVFWATISRYTGLTKLLITATTLDDRGVTAINTLYNLRSLHFELVVVDSNLLLGTPQHRLTSLGYLINEVHPNIIEGFSAKLTSLSLRTREASYREIFAVLESCAMLKYLYTKITWERQVGFERPPENLAPTACPLLSEYHGRPFYAPAIIPGRPLRSITITHFPYMHEDTTEADVKTWFDFIGAGTATVETFRIEHWPPARIKQLCSLICRHFPEVKTLTINVLPYRYDYHTYQEQIINKKRFYYLAIVKDIATGVYEIPRTVEHFKLVVVTSYRKHPTIGSLAEAAQDFFTSDRFVNLKSLRLGSDYETLIWTKSDTGTWATRTSIYEYKKWGEEEILVDDDGEYTLQSSQYSSREGEEDGEGDTSSEDLELEEICQCNHQQDDDEAEEQQDSEESQDPGDSEEDAEQFDNEYQDDEQSEQQENNGEGVQGGNDEHVNAEVVEEADPVPKPEEHPELYSLEDEFPSDEELEY</sequence>